<feature type="transmembrane region" description="Helical" evidence="1">
    <location>
        <begin position="29"/>
        <end position="44"/>
    </location>
</feature>
<reference evidence="2 3" key="1">
    <citation type="submission" date="2018-09" db="EMBL/GenBank/DDBJ databases">
        <title>Phylogeny of the Shewanellaceae, and recommendation for two new genera, Pseudoshewanella and Parashewanella.</title>
        <authorList>
            <person name="Wang G."/>
        </authorList>
    </citation>
    <scope>NUCLEOTIDE SEQUENCE [LARGE SCALE GENOMIC DNA]</scope>
    <source>
        <strain evidence="2 3">KCTC 22492</strain>
    </source>
</reference>
<comment type="caution">
    <text evidence="2">The sequence shown here is derived from an EMBL/GenBank/DDBJ whole genome shotgun (WGS) entry which is preliminary data.</text>
</comment>
<dbReference type="Proteomes" id="UP000273022">
    <property type="component" value="Unassembled WGS sequence"/>
</dbReference>
<organism evidence="2 3">
    <name type="scientific">Parashewanella spongiae</name>
    <dbReference type="NCBI Taxonomy" id="342950"/>
    <lineage>
        <taxon>Bacteria</taxon>
        <taxon>Pseudomonadati</taxon>
        <taxon>Pseudomonadota</taxon>
        <taxon>Gammaproteobacteria</taxon>
        <taxon>Alteromonadales</taxon>
        <taxon>Shewanellaceae</taxon>
        <taxon>Parashewanella</taxon>
    </lineage>
</organism>
<evidence type="ECO:0000256" key="1">
    <source>
        <dbReference type="SAM" id="Phobius"/>
    </source>
</evidence>
<dbReference type="OrthoDB" id="6272310at2"/>
<feature type="transmembrane region" description="Helical" evidence="1">
    <location>
        <begin position="7"/>
        <end position="23"/>
    </location>
</feature>
<feature type="transmembrane region" description="Helical" evidence="1">
    <location>
        <begin position="90"/>
        <end position="113"/>
    </location>
</feature>
<dbReference type="AlphaFoldDB" id="A0A3A6U7I6"/>
<evidence type="ECO:0000313" key="2">
    <source>
        <dbReference type="EMBL" id="RJY17869.1"/>
    </source>
</evidence>
<name>A0A3A6U7I6_9GAMM</name>
<protein>
    <submittedName>
        <fullName evidence="2">Uncharacterized protein</fullName>
    </submittedName>
</protein>
<keyword evidence="3" id="KW-1185">Reference proteome</keyword>
<sequence length="128" mass="14490">MPALLRVLMMMYIMVVLIAVWRFFEVQEVDLFTLGAAPVIFGIWHQKPWTLIVMRVYLAIQTLAFSALGVTAIIAYQLTPEDVVVTFKGVTIPMLPLVLSIILLLGFQIFVAFTKQTKHYLKTNTVTS</sequence>
<gene>
    <name evidence="2" type="ORF">D5R81_07350</name>
</gene>
<proteinExistence type="predicted"/>
<evidence type="ECO:0000313" key="3">
    <source>
        <dbReference type="Proteomes" id="UP000273022"/>
    </source>
</evidence>
<keyword evidence="1" id="KW-0472">Membrane</keyword>
<feature type="transmembrane region" description="Helical" evidence="1">
    <location>
        <begin position="56"/>
        <end position="78"/>
    </location>
</feature>
<keyword evidence="1" id="KW-1133">Transmembrane helix</keyword>
<accession>A0A3A6U7I6</accession>
<dbReference type="EMBL" id="QYYH01000035">
    <property type="protein sequence ID" value="RJY17869.1"/>
    <property type="molecule type" value="Genomic_DNA"/>
</dbReference>
<keyword evidence="1" id="KW-0812">Transmembrane</keyword>